<sequence>MSPPRGYDPKNPPGKPAGKARPGRKGKWAGPASTLTYAIQTELVASLRKGATKRIAAGLAGTTEGRLQNWLRRGREAIESRKRSRYTEFVQEVERAEAEYQMTLVEASTDAITDKEINDKVIRWRLAVAAPKDFTVPREAAAPAGNGHGPLFEFITPDEARSKLDEKMTRFLEEHDQEAKALAEPPPEADEGDEDEGDGR</sequence>
<feature type="compositionally biased region" description="Basic and acidic residues" evidence="1">
    <location>
        <begin position="163"/>
        <end position="181"/>
    </location>
</feature>
<evidence type="ECO:0000256" key="1">
    <source>
        <dbReference type="SAM" id="MobiDB-lite"/>
    </source>
</evidence>
<dbReference type="RefSeq" id="WP_193347118.1">
    <property type="nucleotide sequence ID" value="NZ_CBCSIP010000104.1"/>
</dbReference>
<accession>A0ABR9PIM1</accession>
<feature type="compositionally biased region" description="Acidic residues" evidence="1">
    <location>
        <begin position="187"/>
        <end position="200"/>
    </location>
</feature>
<keyword evidence="3" id="KW-1185">Reference proteome</keyword>
<comment type="caution">
    <text evidence="2">The sequence shown here is derived from an EMBL/GenBank/DDBJ whole genome shotgun (WGS) entry which is preliminary data.</text>
</comment>
<feature type="region of interest" description="Disordered" evidence="1">
    <location>
        <begin position="163"/>
        <end position="200"/>
    </location>
</feature>
<proteinExistence type="predicted"/>
<evidence type="ECO:0000313" key="2">
    <source>
        <dbReference type="EMBL" id="MBE4747762.1"/>
    </source>
</evidence>
<dbReference type="Proteomes" id="UP001516472">
    <property type="component" value="Unassembled WGS sequence"/>
</dbReference>
<feature type="region of interest" description="Disordered" evidence="1">
    <location>
        <begin position="1"/>
        <end position="31"/>
    </location>
</feature>
<gene>
    <name evidence="2" type="ORF">G4177_06160</name>
</gene>
<name>A0ABR9PIM1_9BACT</name>
<organism evidence="2 3">
    <name type="scientific">Corallococcus soli</name>
    <dbReference type="NCBI Taxonomy" id="2710757"/>
    <lineage>
        <taxon>Bacteria</taxon>
        <taxon>Pseudomonadati</taxon>
        <taxon>Myxococcota</taxon>
        <taxon>Myxococcia</taxon>
        <taxon>Myxococcales</taxon>
        <taxon>Cystobacterineae</taxon>
        <taxon>Myxococcaceae</taxon>
        <taxon>Corallococcus</taxon>
    </lineage>
</organism>
<protein>
    <submittedName>
        <fullName evidence="2">Uncharacterized protein</fullName>
    </submittedName>
</protein>
<dbReference type="EMBL" id="JAAIYO010000001">
    <property type="protein sequence ID" value="MBE4747762.1"/>
    <property type="molecule type" value="Genomic_DNA"/>
</dbReference>
<reference evidence="2 3" key="1">
    <citation type="submission" date="2020-02" db="EMBL/GenBank/DDBJ databases">
        <authorList>
            <person name="Babadi Z.K."/>
            <person name="Risdian C."/>
            <person name="Ebrahimipour G.H."/>
            <person name="Wink J."/>
        </authorList>
    </citation>
    <scope>NUCLEOTIDE SEQUENCE [LARGE SCALE GENOMIC DNA]</scope>
    <source>
        <strain evidence="2 3">ZKHCc1 1396</strain>
    </source>
</reference>
<evidence type="ECO:0000313" key="3">
    <source>
        <dbReference type="Proteomes" id="UP001516472"/>
    </source>
</evidence>